<reference evidence="1 2" key="1">
    <citation type="submission" date="2023-12" db="EMBL/GenBank/DDBJ databases">
        <title>Streptomyces sp. V4-01.</title>
        <authorList>
            <person name="Somphong A."/>
            <person name="Phongsopitanun W."/>
        </authorList>
    </citation>
    <scope>NUCLEOTIDE SEQUENCE [LARGE SCALE GENOMIC DNA]</scope>
    <source>
        <strain evidence="1 2">V4-01</strain>
    </source>
</reference>
<organism evidence="1 2">
    <name type="scientific">Actinacidiphila polyblastidii</name>
    <dbReference type="NCBI Taxonomy" id="3110430"/>
    <lineage>
        <taxon>Bacteria</taxon>
        <taxon>Bacillati</taxon>
        <taxon>Actinomycetota</taxon>
        <taxon>Actinomycetes</taxon>
        <taxon>Kitasatosporales</taxon>
        <taxon>Streptomycetaceae</taxon>
        <taxon>Actinacidiphila</taxon>
    </lineage>
</organism>
<comment type="caution">
    <text evidence="1">The sequence shown here is derived from an EMBL/GenBank/DDBJ whole genome shotgun (WGS) entry which is preliminary data.</text>
</comment>
<dbReference type="EMBL" id="JAZEWV010000002">
    <property type="protein sequence ID" value="MEE4541021.1"/>
    <property type="molecule type" value="Genomic_DNA"/>
</dbReference>
<evidence type="ECO:0000313" key="1">
    <source>
        <dbReference type="EMBL" id="MEE4541021.1"/>
    </source>
</evidence>
<accession>A0ABU7P5E0</accession>
<dbReference type="Proteomes" id="UP001344658">
    <property type="component" value="Unassembled WGS sequence"/>
</dbReference>
<evidence type="ECO:0000313" key="2">
    <source>
        <dbReference type="Proteomes" id="UP001344658"/>
    </source>
</evidence>
<dbReference type="RefSeq" id="WP_330792916.1">
    <property type="nucleotide sequence ID" value="NZ_JAZEWV010000002.1"/>
</dbReference>
<sequence>MTDTDIPQPLLDAQRAFDTAHATLMGAPADLPVEERQALRQVERDAAFALQDVRAGTPWATVAGQKLLREAARA</sequence>
<name>A0ABU7P5E0_9ACTN</name>
<proteinExistence type="predicted"/>
<gene>
    <name evidence="1" type="ORF">V2S66_03435</name>
</gene>
<keyword evidence="2" id="KW-1185">Reference proteome</keyword>
<protein>
    <submittedName>
        <fullName evidence="1">Uncharacterized protein</fullName>
    </submittedName>
</protein>